<reference evidence="2" key="1">
    <citation type="submission" date="2016-07" db="EMBL/GenBank/DDBJ databases">
        <authorList>
            <person name="Bretaudeau A."/>
        </authorList>
    </citation>
    <scope>NUCLEOTIDE SEQUENCE</scope>
    <source>
        <strain evidence="2">Rice</strain>
        <tissue evidence="2">Whole body</tissue>
    </source>
</reference>
<gene>
    <name evidence="2" type="ORF">SFRICE_036059</name>
</gene>
<feature type="region of interest" description="Disordered" evidence="1">
    <location>
        <begin position="98"/>
        <end position="117"/>
    </location>
</feature>
<name>A0A2H1WNL5_SPOFR</name>
<dbReference type="AlphaFoldDB" id="A0A2H1WNL5"/>
<proteinExistence type="predicted"/>
<evidence type="ECO:0000313" key="2">
    <source>
        <dbReference type="EMBL" id="SOQ54597.1"/>
    </source>
</evidence>
<organism evidence="2">
    <name type="scientific">Spodoptera frugiperda</name>
    <name type="common">Fall armyworm</name>
    <dbReference type="NCBI Taxonomy" id="7108"/>
    <lineage>
        <taxon>Eukaryota</taxon>
        <taxon>Metazoa</taxon>
        <taxon>Ecdysozoa</taxon>
        <taxon>Arthropoda</taxon>
        <taxon>Hexapoda</taxon>
        <taxon>Insecta</taxon>
        <taxon>Pterygota</taxon>
        <taxon>Neoptera</taxon>
        <taxon>Endopterygota</taxon>
        <taxon>Lepidoptera</taxon>
        <taxon>Glossata</taxon>
        <taxon>Ditrysia</taxon>
        <taxon>Noctuoidea</taxon>
        <taxon>Noctuidae</taxon>
        <taxon>Amphipyrinae</taxon>
        <taxon>Spodoptera</taxon>
    </lineage>
</organism>
<evidence type="ECO:0000256" key="1">
    <source>
        <dbReference type="SAM" id="MobiDB-lite"/>
    </source>
</evidence>
<dbReference type="EMBL" id="ODYU01009883">
    <property type="protein sequence ID" value="SOQ54597.1"/>
    <property type="molecule type" value="Genomic_DNA"/>
</dbReference>
<accession>A0A2H1WNL5</accession>
<protein>
    <submittedName>
        <fullName evidence="2">SFRICE_036059</fullName>
    </submittedName>
</protein>
<sequence length="117" mass="12987">MKLKVRVHRPASYASHATDFSLSCIETHTTASTDPHRTDRIIGNAYMRCVLTECVRCVACGPLDGEKVAEIPVQASTFTVAWHPSRYLVAFACEDKEPPERKRDAGNLKLWGLPNSS</sequence>